<keyword evidence="3" id="KW-1185">Reference proteome</keyword>
<proteinExistence type="predicted"/>
<keyword evidence="1" id="KW-0732">Signal</keyword>
<evidence type="ECO:0000313" key="2">
    <source>
        <dbReference type="EMBL" id="GAA4397264.1"/>
    </source>
</evidence>
<feature type="signal peptide" evidence="1">
    <location>
        <begin position="1"/>
        <end position="22"/>
    </location>
</feature>
<dbReference type="RefSeq" id="WP_345263897.1">
    <property type="nucleotide sequence ID" value="NZ_BAABHB010000001.1"/>
</dbReference>
<feature type="chain" id="PRO_5046257943" description="Lipocalin-like domain-containing protein" evidence="1">
    <location>
        <begin position="23"/>
        <end position="138"/>
    </location>
</feature>
<gene>
    <name evidence="2" type="ORF">GCM10023187_06460</name>
</gene>
<evidence type="ECO:0000313" key="3">
    <source>
        <dbReference type="Proteomes" id="UP001500936"/>
    </source>
</evidence>
<organism evidence="2 3">
    <name type="scientific">Nibrella viscosa</name>
    <dbReference type="NCBI Taxonomy" id="1084524"/>
    <lineage>
        <taxon>Bacteria</taxon>
        <taxon>Pseudomonadati</taxon>
        <taxon>Bacteroidota</taxon>
        <taxon>Cytophagia</taxon>
        <taxon>Cytophagales</taxon>
        <taxon>Spirosomataceae</taxon>
        <taxon>Nibrella</taxon>
    </lineage>
</organism>
<accession>A0ABP8JX07</accession>
<dbReference type="Proteomes" id="UP001500936">
    <property type="component" value="Unassembled WGS sequence"/>
</dbReference>
<dbReference type="EMBL" id="BAABHB010000001">
    <property type="protein sequence ID" value="GAA4397264.1"/>
    <property type="molecule type" value="Genomic_DNA"/>
</dbReference>
<evidence type="ECO:0008006" key="4">
    <source>
        <dbReference type="Google" id="ProtNLM"/>
    </source>
</evidence>
<name>A0ABP8JX07_9BACT</name>
<reference evidence="3" key="1">
    <citation type="journal article" date="2019" name="Int. J. Syst. Evol. Microbiol.">
        <title>The Global Catalogue of Microorganisms (GCM) 10K type strain sequencing project: providing services to taxonomists for standard genome sequencing and annotation.</title>
        <authorList>
            <consortium name="The Broad Institute Genomics Platform"/>
            <consortium name="The Broad Institute Genome Sequencing Center for Infectious Disease"/>
            <person name="Wu L."/>
            <person name="Ma J."/>
        </authorList>
    </citation>
    <scope>NUCLEOTIDE SEQUENCE [LARGE SCALE GENOMIC DNA]</scope>
    <source>
        <strain evidence="3">JCM 17925</strain>
    </source>
</reference>
<comment type="caution">
    <text evidence="2">The sequence shown here is derived from an EMBL/GenBank/DDBJ whole genome shotgun (WGS) entry which is preliminary data.</text>
</comment>
<evidence type="ECO:0000256" key="1">
    <source>
        <dbReference type="SAM" id="SignalP"/>
    </source>
</evidence>
<protein>
    <recommendedName>
        <fullName evidence="4">Lipocalin-like domain-containing protein</fullName>
    </recommendedName>
</protein>
<sequence>MFAKHCLLLFLLSFAVVLSAAAQTSLSTTGDNPAAFVGKWAGTYTGASTGKCEMEITRNADGKYDGTITVIPVDESRYNIKFKTLTLEGNKLKATYNEPGEGTPISLEGTLTDTTVKGTYEADGGNATGTWTMTRQPK</sequence>